<dbReference type="STRING" id="5627.A0A1C7LWW1"/>
<feature type="compositionally biased region" description="Basic and acidic residues" evidence="6">
    <location>
        <begin position="274"/>
        <end position="313"/>
    </location>
</feature>
<dbReference type="GO" id="GO:0030687">
    <property type="term" value="C:preribosome, large subunit precursor"/>
    <property type="evidence" value="ECO:0007669"/>
    <property type="project" value="TreeGrafter"/>
</dbReference>
<dbReference type="GO" id="GO:0034399">
    <property type="term" value="C:nuclear periphery"/>
    <property type="evidence" value="ECO:0007669"/>
    <property type="project" value="TreeGrafter"/>
</dbReference>
<dbReference type="Proteomes" id="UP000092993">
    <property type="component" value="Unassembled WGS sequence"/>
</dbReference>
<name>A0A1C7LWW1_GRIFR</name>
<evidence type="ECO:0000313" key="8">
    <source>
        <dbReference type="Proteomes" id="UP000092993"/>
    </source>
</evidence>
<protein>
    <submittedName>
        <fullName evidence="7">Putative rRNA-processing protein ebp2</fullName>
    </submittedName>
</protein>
<keyword evidence="5" id="KW-0539">Nucleus</keyword>
<evidence type="ECO:0000256" key="2">
    <source>
        <dbReference type="ARBA" id="ARBA00007336"/>
    </source>
</evidence>
<organism evidence="7 8">
    <name type="scientific">Grifola frondosa</name>
    <name type="common">Maitake</name>
    <name type="synonym">Polyporus frondosus</name>
    <dbReference type="NCBI Taxonomy" id="5627"/>
    <lineage>
        <taxon>Eukaryota</taxon>
        <taxon>Fungi</taxon>
        <taxon>Dikarya</taxon>
        <taxon>Basidiomycota</taxon>
        <taxon>Agaricomycotina</taxon>
        <taxon>Agaricomycetes</taxon>
        <taxon>Polyporales</taxon>
        <taxon>Grifolaceae</taxon>
        <taxon>Grifola</taxon>
    </lineage>
</organism>
<feature type="compositionally biased region" description="Basic and acidic residues" evidence="6">
    <location>
        <begin position="451"/>
        <end position="463"/>
    </location>
</feature>
<dbReference type="GO" id="GO:0042273">
    <property type="term" value="P:ribosomal large subunit biogenesis"/>
    <property type="evidence" value="ECO:0007669"/>
    <property type="project" value="TreeGrafter"/>
</dbReference>
<feature type="compositionally biased region" description="Polar residues" evidence="6">
    <location>
        <begin position="135"/>
        <end position="144"/>
    </location>
</feature>
<feature type="compositionally biased region" description="Acidic residues" evidence="6">
    <location>
        <begin position="104"/>
        <end position="134"/>
    </location>
</feature>
<dbReference type="Pfam" id="PF05890">
    <property type="entry name" value="Ebp2"/>
    <property type="match status" value="1"/>
</dbReference>
<dbReference type="OrthoDB" id="443772at2759"/>
<evidence type="ECO:0000256" key="1">
    <source>
        <dbReference type="ARBA" id="ARBA00004604"/>
    </source>
</evidence>
<feature type="compositionally biased region" description="Low complexity" evidence="6">
    <location>
        <begin position="10"/>
        <end position="20"/>
    </location>
</feature>
<comment type="caution">
    <text evidence="7">The sequence shown here is derived from an EMBL/GenBank/DDBJ whole genome shotgun (WGS) entry which is preliminary data.</text>
</comment>
<dbReference type="GO" id="GO:0005730">
    <property type="term" value="C:nucleolus"/>
    <property type="evidence" value="ECO:0007669"/>
    <property type="project" value="UniProtKB-SubCell"/>
</dbReference>
<evidence type="ECO:0000313" key="7">
    <source>
        <dbReference type="EMBL" id="OBZ69028.1"/>
    </source>
</evidence>
<evidence type="ECO:0000256" key="4">
    <source>
        <dbReference type="ARBA" id="ARBA00023054"/>
    </source>
</evidence>
<dbReference type="PANTHER" id="PTHR13028:SF0">
    <property type="entry name" value="RRNA-PROCESSING PROTEIN EBP2-RELATED"/>
    <property type="match status" value="1"/>
</dbReference>
<feature type="compositionally biased region" description="Basic and acidic residues" evidence="6">
    <location>
        <begin position="41"/>
        <end position="50"/>
    </location>
</feature>
<feature type="region of interest" description="Disordered" evidence="6">
    <location>
        <begin position="388"/>
        <end position="463"/>
    </location>
</feature>
<feature type="region of interest" description="Disordered" evidence="6">
    <location>
        <begin position="274"/>
        <end position="375"/>
    </location>
</feature>
<dbReference type="PANTHER" id="PTHR13028">
    <property type="entry name" value="RRNA PROCESSING PROTEIN EBNA1-BINDING PROTEIN-RELATED"/>
    <property type="match status" value="1"/>
</dbReference>
<proteinExistence type="inferred from homology"/>
<reference evidence="7 8" key="1">
    <citation type="submission" date="2016-03" db="EMBL/GenBank/DDBJ databases">
        <title>Whole genome sequencing of Grifola frondosa 9006-11.</title>
        <authorList>
            <person name="Min B."/>
            <person name="Park H."/>
            <person name="Kim J.-G."/>
            <person name="Cho H."/>
            <person name="Oh Y.-L."/>
            <person name="Kong W.-S."/>
            <person name="Choi I.-G."/>
        </authorList>
    </citation>
    <scope>NUCLEOTIDE SEQUENCE [LARGE SCALE GENOMIC DNA]</scope>
    <source>
        <strain evidence="7 8">9006-11</strain>
    </source>
</reference>
<comment type="subcellular location">
    <subcellularLocation>
        <location evidence="1">Nucleus</location>
        <location evidence="1">Nucleolus</location>
    </subcellularLocation>
</comment>
<comment type="similarity">
    <text evidence="2">Belongs to the EBP2 family.</text>
</comment>
<evidence type="ECO:0000256" key="5">
    <source>
        <dbReference type="ARBA" id="ARBA00023242"/>
    </source>
</evidence>
<dbReference type="AlphaFoldDB" id="A0A1C7LWW1"/>
<feature type="region of interest" description="Disordered" evidence="6">
    <location>
        <begin position="1"/>
        <end position="168"/>
    </location>
</feature>
<evidence type="ECO:0000256" key="3">
    <source>
        <dbReference type="ARBA" id="ARBA00022517"/>
    </source>
</evidence>
<dbReference type="InterPro" id="IPR008610">
    <property type="entry name" value="Ebp2"/>
</dbReference>
<feature type="compositionally biased region" description="Basic and acidic residues" evidence="6">
    <location>
        <begin position="398"/>
        <end position="430"/>
    </location>
</feature>
<feature type="compositionally biased region" description="Acidic residues" evidence="6">
    <location>
        <begin position="155"/>
        <end position="165"/>
    </location>
</feature>
<sequence>MPSHSKKTSPKSSSVKASVKVSEKSSKAPPTKLTKRSATSLHEDESKQEDSLEAEDIDDVQDEEEDEDEEDDVDEAGMAKLMEALGEDGLHDFARQELLALAGSDDEDVDEDDESGEEDAEENDVGGGEADSDTEGQGKTQEQTHGTEHTVPVDELSDAEVVDEDSVPRQKVEIDNKIALERIRDTIKLDPALAWTETLAVTYPETIDVDVDDDLNRELAFYKQALHGANTARSLAAKHNLPFTRPADYFAEMVKSDAHMERIRQRLLDESASIKRSEDKRKEREGKKFGKQVQLDKIREREKGKKDMEERLKGLKRKRKDALDNPQEDGGDFDVAVEDAISDRPSKRPRGSGPGGKKTLHDKRETKTLSTPKAYGFGSVTRFGFNVHIPPTRRHHNQPAERFQRLKKDEEDKKKQEEILARKRNFDSRFKTRGKRPTPDVPSSSSVTENPAKKPKVEKPLTQYEKSEVSEAFHYVFFIR</sequence>
<dbReference type="EMBL" id="LUGG01000019">
    <property type="protein sequence ID" value="OBZ69028.1"/>
    <property type="molecule type" value="Genomic_DNA"/>
</dbReference>
<keyword evidence="3" id="KW-0690">Ribosome biogenesis</keyword>
<gene>
    <name evidence="7" type="primary">ebp2</name>
    <name evidence="7" type="ORF">A0H81_11236</name>
</gene>
<feature type="compositionally biased region" description="Acidic residues" evidence="6">
    <location>
        <begin position="51"/>
        <end position="75"/>
    </location>
</feature>
<evidence type="ECO:0000256" key="6">
    <source>
        <dbReference type="SAM" id="MobiDB-lite"/>
    </source>
</evidence>
<dbReference type="GO" id="GO:0006364">
    <property type="term" value="P:rRNA processing"/>
    <property type="evidence" value="ECO:0007669"/>
    <property type="project" value="TreeGrafter"/>
</dbReference>
<keyword evidence="4" id="KW-0175">Coiled coil</keyword>
<feature type="compositionally biased region" description="Acidic residues" evidence="6">
    <location>
        <begin position="326"/>
        <end position="337"/>
    </location>
</feature>
<keyword evidence="8" id="KW-1185">Reference proteome</keyword>
<accession>A0A1C7LWW1</accession>